<dbReference type="InParanoid" id="A0A165DLV4"/>
<feature type="coiled-coil region" evidence="1">
    <location>
        <begin position="22"/>
        <end position="49"/>
    </location>
</feature>
<accession>A0A165DLV4</accession>
<evidence type="ECO:0008006" key="4">
    <source>
        <dbReference type="Google" id="ProtNLM"/>
    </source>
</evidence>
<feature type="non-terminal residue" evidence="2">
    <location>
        <position position="139"/>
    </location>
</feature>
<keyword evidence="3" id="KW-1185">Reference proteome</keyword>
<dbReference type="AlphaFoldDB" id="A0A165DLV4"/>
<gene>
    <name evidence="2" type="ORF">EXIGLDRAFT_776110</name>
</gene>
<dbReference type="Proteomes" id="UP000077266">
    <property type="component" value="Unassembled WGS sequence"/>
</dbReference>
<dbReference type="OrthoDB" id="2269034at2759"/>
<evidence type="ECO:0000256" key="1">
    <source>
        <dbReference type="SAM" id="Coils"/>
    </source>
</evidence>
<dbReference type="Gene3D" id="1.20.1280.50">
    <property type="match status" value="1"/>
</dbReference>
<keyword evidence="1" id="KW-0175">Coiled coil</keyword>
<organism evidence="2 3">
    <name type="scientific">Exidia glandulosa HHB12029</name>
    <dbReference type="NCBI Taxonomy" id="1314781"/>
    <lineage>
        <taxon>Eukaryota</taxon>
        <taxon>Fungi</taxon>
        <taxon>Dikarya</taxon>
        <taxon>Basidiomycota</taxon>
        <taxon>Agaricomycotina</taxon>
        <taxon>Agaricomycetes</taxon>
        <taxon>Auriculariales</taxon>
        <taxon>Exidiaceae</taxon>
        <taxon>Exidia</taxon>
    </lineage>
</organism>
<reference evidence="2 3" key="1">
    <citation type="journal article" date="2016" name="Mol. Biol. Evol.">
        <title>Comparative Genomics of Early-Diverging Mushroom-Forming Fungi Provides Insights into the Origins of Lignocellulose Decay Capabilities.</title>
        <authorList>
            <person name="Nagy L.G."/>
            <person name="Riley R."/>
            <person name="Tritt A."/>
            <person name="Adam C."/>
            <person name="Daum C."/>
            <person name="Floudas D."/>
            <person name="Sun H."/>
            <person name="Yadav J.S."/>
            <person name="Pangilinan J."/>
            <person name="Larsson K.H."/>
            <person name="Matsuura K."/>
            <person name="Barry K."/>
            <person name="Labutti K."/>
            <person name="Kuo R."/>
            <person name="Ohm R.A."/>
            <person name="Bhattacharya S.S."/>
            <person name="Shirouzu T."/>
            <person name="Yoshinaga Y."/>
            <person name="Martin F.M."/>
            <person name="Grigoriev I.V."/>
            <person name="Hibbett D.S."/>
        </authorList>
    </citation>
    <scope>NUCLEOTIDE SEQUENCE [LARGE SCALE GENOMIC DNA]</scope>
    <source>
        <strain evidence="2 3">HHB12029</strain>
    </source>
</reference>
<proteinExistence type="predicted"/>
<evidence type="ECO:0000313" key="3">
    <source>
        <dbReference type="Proteomes" id="UP000077266"/>
    </source>
</evidence>
<dbReference type="EMBL" id="KV426208">
    <property type="protein sequence ID" value="KZV84861.1"/>
    <property type="molecule type" value="Genomic_DNA"/>
</dbReference>
<name>A0A165DLV4_EXIGL</name>
<protein>
    <recommendedName>
        <fullName evidence="4">F-box domain-containing protein</fullName>
    </recommendedName>
</protein>
<sequence length="139" mass="15806">MDTRPGSAHRLRLRLLDEVVTIDAAKHELAEAEIARERVAAELKRVQAEYRIADAYAKDIRERIDSGSDSIRRLRKSLRTMATFPAELLGMIFGNTVSMRDLDDNSIDWDAALLPYRVADVCSHWRTAALSDPSCWTYL</sequence>
<evidence type="ECO:0000313" key="2">
    <source>
        <dbReference type="EMBL" id="KZV84861.1"/>
    </source>
</evidence>